<dbReference type="Pfam" id="PF07679">
    <property type="entry name" value="I-set"/>
    <property type="match status" value="1"/>
</dbReference>
<dbReference type="Gene3D" id="2.60.40.10">
    <property type="entry name" value="Immunoglobulins"/>
    <property type="match status" value="3"/>
</dbReference>
<keyword evidence="2" id="KW-0393">Immunoglobulin domain</keyword>
<dbReference type="InterPro" id="IPR013783">
    <property type="entry name" value="Ig-like_fold"/>
</dbReference>
<dbReference type="GO" id="GO:0008046">
    <property type="term" value="F:axon guidance receptor activity"/>
    <property type="evidence" value="ECO:0007669"/>
    <property type="project" value="TreeGrafter"/>
</dbReference>
<feature type="domain" description="Ig-like" evidence="4">
    <location>
        <begin position="257"/>
        <end position="347"/>
    </location>
</feature>
<keyword evidence="3" id="KW-0732">Signal</keyword>
<proteinExistence type="predicted"/>
<dbReference type="GO" id="GO:0030424">
    <property type="term" value="C:axon"/>
    <property type="evidence" value="ECO:0007669"/>
    <property type="project" value="TreeGrafter"/>
</dbReference>
<feature type="domain" description="Ig-like" evidence="4">
    <location>
        <begin position="148"/>
        <end position="235"/>
    </location>
</feature>
<dbReference type="FunFam" id="2.60.40.10:FF:000032">
    <property type="entry name" value="palladin isoform X1"/>
    <property type="match status" value="1"/>
</dbReference>
<dbReference type="GO" id="GO:0050808">
    <property type="term" value="P:synapse organization"/>
    <property type="evidence" value="ECO:0007669"/>
    <property type="project" value="TreeGrafter"/>
</dbReference>
<feature type="chain" id="PRO_5012996149" evidence="3">
    <location>
        <begin position="20"/>
        <end position="518"/>
    </location>
</feature>
<dbReference type="InterPro" id="IPR007110">
    <property type="entry name" value="Ig-like_dom"/>
</dbReference>
<dbReference type="GO" id="GO:0043025">
    <property type="term" value="C:neuronal cell body"/>
    <property type="evidence" value="ECO:0007669"/>
    <property type="project" value="TreeGrafter"/>
</dbReference>
<dbReference type="EMBL" id="GFDG01000344">
    <property type="protein sequence ID" value="JAV18455.1"/>
    <property type="molecule type" value="Transcribed_RNA"/>
</dbReference>
<keyword evidence="1" id="KW-1015">Disulfide bond</keyword>
<dbReference type="SMART" id="SM00409">
    <property type="entry name" value="IG"/>
    <property type="match status" value="3"/>
</dbReference>
<evidence type="ECO:0000313" key="5">
    <source>
        <dbReference type="EMBL" id="JAV18455.1"/>
    </source>
</evidence>
<organism evidence="5">
    <name type="scientific">Haematobia irritans</name>
    <name type="common">Horn fly</name>
    <name type="synonym">Conops irritans</name>
    <dbReference type="NCBI Taxonomy" id="7368"/>
    <lineage>
        <taxon>Eukaryota</taxon>
        <taxon>Metazoa</taxon>
        <taxon>Ecdysozoa</taxon>
        <taxon>Arthropoda</taxon>
        <taxon>Hexapoda</taxon>
        <taxon>Insecta</taxon>
        <taxon>Pterygota</taxon>
        <taxon>Neoptera</taxon>
        <taxon>Endopterygota</taxon>
        <taxon>Diptera</taxon>
        <taxon>Brachycera</taxon>
        <taxon>Muscomorpha</taxon>
        <taxon>Muscoidea</taxon>
        <taxon>Muscidae</taxon>
        <taxon>Haematobia</taxon>
    </lineage>
</organism>
<dbReference type="CDD" id="cd00096">
    <property type="entry name" value="Ig"/>
    <property type="match status" value="1"/>
</dbReference>
<evidence type="ECO:0000256" key="2">
    <source>
        <dbReference type="ARBA" id="ARBA00023319"/>
    </source>
</evidence>
<dbReference type="AlphaFoldDB" id="A0A1L8EIH8"/>
<dbReference type="PROSITE" id="PS50835">
    <property type="entry name" value="IG_LIKE"/>
    <property type="match status" value="3"/>
</dbReference>
<evidence type="ECO:0000259" key="4">
    <source>
        <dbReference type="PROSITE" id="PS50835"/>
    </source>
</evidence>
<dbReference type="GO" id="GO:0005886">
    <property type="term" value="C:plasma membrane"/>
    <property type="evidence" value="ECO:0007669"/>
    <property type="project" value="TreeGrafter"/>
</dbReference>
<dbReference type="InterPro" id="IPR036179">
    <property type="entry name" value="Ig-like_dom_sf"/>
</dbReference>
<dbReference type="PANTHER" id="PTHR45080">
    <property type="entry name" value="CONTACTIN 5"/>
    <property type="match status" value="1"/>
</dbReference>
<protein>
    <submittedName>
        <fullName evidence="5">Putative neural cell adhesion molecule 1</fullName>
    </submittedName>
</protein>
<evidence type="ECO:0000256" key="1">
    <source>
        <dbReference type="ARBA" id="ARBA00023157"/>
    </source>
</evidence>
<dbReference type="SUPFAM" id="SSF48726">
    <property type="entry name" value="Immunoglobulin"/>
    <property type="match status" value="3"/>
</dbReference>
<feature type="domain" description="Ig-like" evidence="4">
    <location>
        <begin position="69"/>
        <end position="146"/>
    </location>
</feature>
<name>A0A1L8EIH8_HAEIR</name>
<dbReference type="SMART" id="SM00408">
    <property type="entry name" value="IGc2"/>
    <property type="match status" value="3"/>
</dbReference>
<dbReference type="GO" id="GO:0007156">
    <property type="term" value="P:homophilic cell adhesion via plasma membrane adhesion molecules"/>
    <property type="evidence" value="ECO:0007669"/>
    <property type="project" value="TreeGrafter"/>
</dbReference>
<dbReference type="InterPro" id="IPR013098">
    <property type="entry name" value="Ig_I-set"/>
</dbReference>
<accession>A0A1L8EIH8</accession>
<sequence>MTMNMQTGITLSIICLVLGFISSNAPNVVIALPDGDRSLYFEDYYDDLETSSGGPEPLTDPLGTVLEPPYFIENEVKISSSPDMDVMLNCDVKNFHANNVIMWYKDTTAIIQGQFSLNSRYENLKNNSILLRQALPSDSGNYFCTVLPQNITQNIILTVEKFLTIYCDGIDVLDRQITYRQGESHKCVCRTPGSESNNIKWYLNSRRSTEAELEVDNNTINLNNIDEHHSGIYQCLDDDGSPKPRHGMFELIVYYAPKVTTHRHHVNTEIGGNAQLYCDYRGEPIATTRWMRNNNIISYSEKHMMSLSTDKLFNRSTLTVNDVTTDDLGEYKCLAENTIGSSELRVHLMLEPEKGQFEDIKIKGNVVTLYWLVRSLQPLSEAVLDYKMTGSYTWSTTTVLHTHRHEDGIWKVTHEMELLPGEWQTRMKTRNTKGWSKFSTPYIFTINDVDERNTKVEIPPNIIADVKEKVAVASFGGGNTEEMSTDGAASLTRTSPTMIYMLLLLLLTASFRTRLITN</sequence>
<reference evidence="5" key="1">
    <citation type="submission" date="2017-01" db="EMBL/GenBank/DDBJ databases">
        <title>An insight into the sialome and mialome of the horn fly, Haematobia irritans.</title>
        <authorList>
            <person name="Breijo M."/>
            <person name="Boiani M."/>
            <person name="Ures X."/>
            <person name="Rocha S."/>
            <person name="Sequeira M."/>
            <person name="Ribeiro J.M."/>
        </authorList>
    </citation>
    <scope>NUCLEOTIDE SEQUENCE</scope>
</reference>
<evidence type="ECO:0000256" key="3">
    <source>
        <dbReference type="SAM" id="SignalP"/>
    </source>
</evidence>
<dbReference type="InterPro" id="IPR003598">
    <property type="entry name" value="Ig_sub2"/>
</dbReference>
<dbReference type="InterPro" id="IPR050958">
    <property type="entry name" value="Cell_Adh-Cytoskel_Orgn"/>
</dbReference>
<dbReference type="InterPro" id="IPR003599">
    <property type="entry name" value="Ig_sub"/>
</dbReference>
<dbReference type="PANTHER" id="PTHR45080:SF38">
    <property type="entry name" value="FI23916P1-RELATED"/>
    <property type="match status" value="1"/>
</dbReference>
<feature type="signal peptide" evidence="3">
    <location>
        <begin position="1"/>
        <end position="19"/>
    </location>
</feature>